<sequence>MYVVKVSDFLQMEGPPQAHDALMEQGLLHEWWPGMFVIFVSHQWLGTGHPDPCGAQTAVLRQAFSSASVSDCNNKENASPNMQRCYCSSRQISMQPTTV</sequence>
<gene>
    <name evidence="1" type="ORF">SPIL2461_LOCUS20892</name>
</gene>
<proteinExistence type="predicted"/>
<comment type="caution">
    <text evidence="1">The sequence shown here is derived from an EMBL/GenBank/DDBJ whole genome shotgun (WGS) entry which is preliminary data.</text>
</comment>
<protein>
    <submittedName>
        <fullName evidence="1">Uncharacterized protein</fullName>
    </submittedName>
</protein>
<dbReference type="AlphaFoldDB" id="A0A812XK57"/>
<reference evidence="1" key="1">
    <citation type="submission" date="2021-02" db="EMBL/GenBank/DDBJ databases">
        <authorList>
            <person name="Dougan E. K."/>
            <person name="Rhodes N."/>
            <person name="Thang M."/>
            <person name="Chan C."/>
        </authorList>
    </citation>
    <scope>NUCLEOTIDE SEQUENCE</scope>
</reference>
<dbReference type="EMBL" id="CAJNIZ010045737">
    <property type="protein sequence ID" value="CAE7728824.1"/>
    <property type="molecule type" value="Genomic_DNA"/>
</dbReference>
<keyword evidence="2" id="KW-1185">Reference proteome</keyword>
<name>A0A812XK57_SYMPI</name>
<organism evidence="1 2">
    <name type="scientific">Symbiodinium pilosum</name>
    <name type="common">Dinoflagellate</name>
    <dbReference type="NCBI Taxonomy" id="2952"/>
    <lineage>
        <taxon>Eukaryota</taxon>
        <taxon>Sar</taxon>
        <taxon>Alveolata</taxon>
        <taxon>Dinophyceae</taxon>
        <taxon>Suessiales</taxon>
        <taxon>Symbiodiniaceae</taxon>
        <taxon>Symbiodinium</taxon>
    </lineage>
</organism>
<evidence type="ECO:0000313" key="2">
    <source>
        <dbReference type="Proteomes" id="UP000649617"/>
    </source>
</evidence>
<accession>A0A812XK57</accession>
<dbReference type="OrthoDB" id="10444198at2759"/>
<evidence type="ECO:0000313" key="1">
    <source>
        <dbReference type="EMBL" id="CAE7728824.1"/>
    </source>
</evidence>
<dbReference type="Proteomes" id="UP000649617">
    <property type="component" value="Unassembled WGS sequence"/>
</dbReference>